<dbReference type="Pfam" id="PF19562">
    <property type="entry name" value="DUF6084"/>
    <property type="match status" value="1"/>
</dbReference>
<evidence type="ECO:0000313" key="1">
    <source>
        <dbReference type="EMBL" id="GIG87974.1"/>
    </source>
</evidence>
<evidence type="ECO:0000313" key="2">
    <source>
        <dbReference type="Proteomes" id="UP000646749"/>
    </source>
</evidence>
<reference evidence="1 2" key="1">
    <citation type="submission" date="2021-01" db="EMBL/GenBank/DDBJ databases">
        <title>Whole genome shotgun sequence of Plantactinospora endophytica NBRC 110450.</title>
        <authorList>
            <person name="Komaki H."/>
            <person name="Tamura T."/>
        </authorList>
    </citation>
    <scope>NUCLEOTIDE SEQUENCE [LARGE SCALE GENOMIC DNA]</scope>
    <source>
        <strain evidence="1 2">NBRC 110450</strain>
    </source>
</reference>
<keyword evidence="2" id="KW-1185">Reference proteome</keyword>
<name>A0ABQ4DZS0_9ACTN</name>
<organism evidence="1 2">
    <name type="scientific">Plantactinospora endophytica</name>
    <dbReference type="NCBI Taxonomy" id="673535"/>
    <lineage>
        <taxon>Bacteria</taxon>
        <taxon>Bacillati</taxon>
        <taxon>Actinomycetota</taxon>
        <taxon>Actinomycetes</taxon>
        <taxon>Micromonosporales</taxon>
        <taxon>Micromonosporaceae</taxon>
        <taxon>Plantactinospora</taxon>
    </lineage>
</organism>
<dbReference type="EMBL" id="BONW01000013">
    <property type="protein sequence ID" value="GIG87974.1"/>
    <property type="molecule type" value="Genomic_DNA"/>
</dbReference>
<protein>
    <submittedName>
        <fullName evidence="1">Uncharacterized protein</fullName>
    </submittedName>
</protein>
<sequence>MTAVGSVGPVQEAAPTLTVAVERAEAVDFAAVPTLRFRARVGAPAGLPVRAITLATQIHLAADRRRYDADETDRLRDLFGPPEGWDRALRGLLWTHATTQVPPFTGETVVYILVPCTYDFEVAAAKYLHALADGQVPLEFLFSGTVFYTVDGRLRAAHIPWDTRATHGMPVRVWRELMERHFPGSAWLRLDRDTVDRLRAYQARHALATWSETVERLLGDTGPTRSGG</sequence>
<accession>A0ABQ4DZS0</accession>
<comment type="caution">
    <text evidence="1">The sequence shown here is derived from an EMBL/GenBank/DDBJ whole genome shotgun (WGS) entry which is preliminary data.</text>
</comment>
<dbReference type="InterPro" id="IPR045730">
    <property type="entry name" value="DUF6084"/>
</dbReference>
<gene>
    <name evidence="1" type="ORF">Pen02_29100</name>
</gene>
<dbReference type="Proteomes" id="UP000646749">
    <property type="component" value="Unassembled WGS sequence"/>
</dbReference>
<proteinExistence type="predicted"/>
<dbReference type="RefSeq" id="WP_203866500.1">
    <property type="nucleotide sequence ID" value="NZ_BONW01000013.1"/>
</dbReference>